<evidence type="ECO:0000256" key="2">
    <source>
        <dbReference type="ARBA" id="ARBA00023015"/>
    </source>
</evidence>
<dbReference type="RefSeq" id="WP_007617854.1">
    <property type="nucleotide sequence ID" value="NZ_BAEO01000015.1"/>
</dbReference>
<organism evidence="6 7">
    <name type="scientific">Paraglaciecola arctica BSs20135</name>
    <dbReference type="NCBI Taxonomy" id="493475"/>
    <lineage>
        <taxon>Bacteria</taxon>
        <taxon>Pseudomonadati</taxon>
        <taxon>Pseudomonadota</taxon>
        <taxon>Gammaproteobacteria</taxon>
        <taxon>Alteromonadales</taxon>
        <taxon>Alteromonadaceae</taxon>
        <taxon>Paraglaciecola</taxon>
    </lineage>
</organism>
<dbReference type="Pfam" id="PF03466">
    <property type="entry name" value="LysR_substrate"/>
    <property type="match status" value="1"/>
</dbReference>
<feature type="domain" description="HTH lysR-type" evidence="5">
    <location>
        <begin position="2"/>
        <end position="59"/>
    </location>
</feature>
<reference evidence="6 7" key="1">
    <citation type="journal article" date="2017" name="Antonie Van Leeuwenhoek">
        <title>Rhizobium rhizosphaerae sp. nov., a novel species isolated from rice rhizosphere.</title>
        <authorList>
            <person name="Zhao J.J."/>
            <person name="Zhang J."/>
            <person name="Zhang R.J."/>
            <person name="Zhang C.W."/>
            <person name="Yin H.Q."/>
            <person name="Zhang X.X."/>
        </authorList>
    </citation>
    <scope>NUCLEOTIDE SEQUENCE [LARGE SCALE GENOMIC DNA]</scope>
    <source>
        <strain evidence="6 7">BSs20135</strain>
    </source>
</reference>
<evidence type="ECO:0000259" key="5">
    <source>
        <dbReference type="PROSITE" id="PS50931"/>
    </source>
</evidence>
<dbReference type="InterPro" id="IPR036390">
    <property type="entry name" value="WH_DNA-bd_sf"/>
</dbReference>
<dbReference type="InterPro" id="IPR005119">
    <property type="entry name" value="LysR_subst-bd"/>
</dbReference>
<sequence length="304" mass="35329">MFKTETLNAFALVAKHRSFTLAANAQGQTPMAMSKQVSQLEKRLAEPLFERSTRKIRLTQFGEEFFIRVQNILEQHDALDHWLGSRKGEFSGTLNIITQSTQTYDETVFPWLAEFHHSYPNIELVFEVQESIIDIDKNPYDIYWGIDEYLGIKHPSLKRRSLWKAQLGIFASPEYLAKYGTPTTPDELKNHQMISHPHSDPSNALIINKVANSNQHEMEFVILDAPMKTVSCQSKFAVQGLGLINALVDNHDIKDYLANHQLVPILEKYWYSSAEIYIYYHQVKLEQPKVRAFIDFFLSKREYW</sequence>
<dbReference type="PANTHER" id="PTHR30537:SF5">
    <property type="entry name" value="HTH-TYPE TRANSCRIPTIONAL ACTIVATOR TTDR-RELATED"/>
    <property type="match status" value="1"/>
</dbReference>
<dbReference type="Gene3D" id="1.10.10.10">
    <property type="entry name" value="Winged helix-like DNA-binding domain superfamily/Winged helix DNA-binding domain"/>
    <property type="match status" value="1"/>
</dbReference>
<evidence type="ECO:0000256" key="4">
    <source>
        <dbReference type="ARBA" id="ARBA00023163"/>
    </source>
</evidence>
<dbReference type="FunFam" id="1.10.10.10:FF:000001">
    <property type="entry name" value="LysR family transcriptional regulator"/>
    <property type="match status" value="1"/>
</dbReference>
<dbReference type="SUPFAM" id="SSF53850">
    <property type="entry name" value="Periplasmic binding protein-like II"/>
    <property type="match status" value="1"/>
</dbReference>
<dbReference type="PROSITE" id="PS50931">
    <property type="entry name" value="HTH_LYSR"/>
    <property type="match status" value="1"/>
</dbReference>
<dbReference type="Pfam" id="PF00126">
    <property type="entry name" value="HTH_1"/>
    <property type="match status" value="1"/>
</dbReference>
<comment type="similarity">
    <text evidence="1">Belongs to the LysR transcriptional regulatory family.</text>
</comment>
<dbReference type="STRING" id="493475.GARC_1243"/>
<keyword evidence="3" id="KW-0238">DNA-binding</keyword>
<dbReference type="GO" id="GO:0003677">
    <property type="term" value="F:DNA binding"/>
    <property type="evidence" value="ECO:0007669"/>
    <property type="project" value="UniProtKB-KW"/>
</dbReference>
<evidence type="ECO:0000313" key="7">
    <source>
        <dbReference type="Proteomes" id="UP000006327"/>
    </source>
</evidence>
<name>K6YNK6_9ALTE</name>
<keyword evidence="7" id="KW-1185">Reference proteome</keyword>
<dbReference type="OrthoDB" id="9786526at2"/>
<accession>K6YNK6</accession>
<dbReference type="Proteomes" id="UP000006327">
    <property type="component" value="Unassembled WGS sequence"/>
</dbReference>
<gene>
    <name evidence="6" type="ORF">GARC_1243</name>
</gene>
<dbReference type="SUPFAM" id="SSF46785">
    <property type="entry name" value="Winged helix' DNA-binding domain"/>
    <property type="match status" value="1"/>
</dbReference>
<proteinExistence type="inferred from homology"/>
<evidence type="ECO:0000256" key="1">
    <source>
        <dbReference type="ARBA" id="ARBA00009437"/>
    </source>
</evidence>
<keyword evidence="2" id="KW-0805">Transcription regulation</keyword>
<comment type="caution">
    <text evidence="6">The sequence shown here is derived from an EMBL/GenBank/DDBJ whole genome shotgun (WGS) entry which is preliminary data.</text>
</comment>
<dbReference type="InterPro" id="IPR036388">
    <property type="entry name" value="WH-like_DNA-bd_sf"/>
</dbReference>
<dbReference type="GO" id="GO:0003700">
    <property type="term" value="F:DNA-binding transcription factor activity"/>
    <property type="evidence" value="ECO:0007669"/>
    <property type="project" value="InterPro"/>
</dbReference>
<protein>
    <recommendedName>
        <fullName evidence="5">HTH lysR-type domain-containing protein</fullName>
    </recommendedName>
</protein>
<evidence type="ECO:0000256" key="3">
    <source>
        <dbReference type="ARBA" id="ARBA00023125"/>
    </source>
</evidence>
<dbReference type="InterPro" id="IPR000847">
    <property type="entry name" value="LysR_HTH_N"/>
</dbReference>
<dbReference type="AlphaFoldDB" id="K6YNK6"/>
<evidence type="ECO:0000313" key="6">
    <source>
        <dbReference type="EMBL" id="GAC18223.1"/>
    </source>
</evidence>
<dbReference type="Gene3D" id="3.40.190.290">
    <property type="match status" value="1"/>
</dbReference>
<dbReference type="InterPro" id="IPR058163">
    <property type="entry name" value="LysR-type_TF_proteobact-type"/>
</dbReference>
<dbReference type="eggNOG" id="COG0583">
    <property type="taxonomic scope" value="Bacteria"/>
</dbReference>
<dbReference type="EMBL" id="BAEO01000015">
    <property type="protein sequence ID" value="GAC18223.1"/>
    <property type="molecule type" value="Genomic_DNA"/>
</dbReference>
<dbReference type="PANTHER" id="PTHR30537">
    <property type="entry name" value="HTH-TYPE TRANSCRIPTIONAL REGULATOR"/>
    <property type="match status" value="1"/>
</dbReference>
<keyword evidence="4" id="KW-0804">Transcription</keyword>